<evidence type="ECO:0000313" key="2">
    <source>
        <dbReference type="EMBL" id="MFA9461918.1"/>
    </source>
</evidence>
<evidence type="ECO:0000313" key="3">
    <source>
        <dbReference type="Proteomes" id="UP001575181"/>
    </source>
</evidence>
<proteinExistence type="predicted"/>
<protein>
    <submittedName>
        <fullName evidence="2">CinA family protein</fullName>
    </submittedName>
</protein>
<accession>A0ABV4TZF9</accession>
<dbReference type="Pfam" id="PF02464">
    <property type="entry name" value="CinA"/>
    <property type="match status" value="1"/>
</dbReference>
<name>A0ABV4TZF9_9GAMM</name>
<organism evidence="2 3">
    <name type="scientific">Thiohalorhabdus methylotrophus</name>
    <dbReference type="NCBI Taxonomy" id="3242694"/>
    <lineage>
        <taxon>Bacteria</taxon>
        <taxon>Pseudomonadati</taxon>
        <taxon>Pseudomonadota</taxon>
        <taxon>Gammaproteobacteria</taxon>
        <taxon>Thiohalorhabdales</taxon>
        <taxon>Thiohalorhabdaceae</taxon>
        <taxon>Thiohalorhabdus</taxon>
    </lineage>
</organism>
<dbReference type="EMBL" id="JBGUAW010000009">
    <property type="protein sequence ID" value="MFA9461918.1"/>
    <property type="molecule type" value="Genomic_DNA"/>
</dbReference>
<evidence type="ECO:0000259" key="1">
    <source>
        <dbReference type="Pfam" id="PF02464"/>
    </source>
</evidence>
<keyword evidence="3" id="KW-1185">Reference proteome</keyword>
<dbReference type="Proteomes" id="UP001575181">
    <property type="component" value="Unassembled WGS sequence"/>
</dbReference>
<reference evidence="2 3" key="1">
    <citation type="submission" date="2024-08" db="EMBL/GenBank/DDBJ databases">
        <title>Whole-genome sequencing of halo(alkali)philic microorganisms from hypersaline lakes.</title>
        <authorList>
            <person name="Sorokin D.Y."/>
            <person name="Merkel A.Y."/>
            <person name="Messina E."/>
            <person name="Yakimov M."/>
        </authorList>
    </citation>
    <scope>NUCLEOTIDE SEQUENCE [LARGE SCALE GENOMIC DNA]</scope>
    <source>
        <strain evidence="2 3">Cl-TMA</strain>
    </source>
</reference>
<dbReference type="InterPro" id="IPR036653">
    <property type="entry name" value="CinA-like_C"/>
</dbReference>
<sequence>MDPDLRAPERHLGRRLQRKGKMIATAESCTGGGVAERLTAVPGSSAYVDRGWVTYTNAAKREQLGVGEDLLAAHGAVSDPVARAMATGALAGSRAQLAVSVTGIAGPSGGSPEKPVGTVWIGVAAGDGEAEARHQVLSGPRGAVRWRTVNAAIAFALDRVEA</sequence>
<gene>
    <name evidence="2" type="ORF">ACERLL_13925</name>
</gene>
<feature type="domain" description="CinA C-terminal" evidence="1">
    <location>
        <begin position="9"/>
        <end position="156"/>
    </location>
</feature>
<dbReference type="InterPro" id="IPR008136">
    <property type="entry name" value="CinA_C"/>
</dbReference>
<dbReference type="SUPFAM" id="SSF142433">
    <property type="entry name" value="CinA-like"/>
    <property type="match status" value="1"/>
</dbReference>
<comment type="caution">
    <text evidence="2">The sequence shown here is derived from an EMBL/GenBank/DDBJ whole genome shotgun (WGS) entry which is preliminary data.</text>
</comment>
<dbReference type="RefSeq" id="WP_373656743.1">
    <property type="nucleotide sequence ID" value="NZ_JBGUAW010000009.1"/>
</dbReference>
<dbReference type="NCBIfam" id="TIGR00199">
    <property type="entry name" value="PncC_domain"/>
    <property type="match status" value="1"/>
</dbReference>
<dbReference type="Gene3D" id="3.90.950.20">
    <property type="entry name" value="CinA-like"/>
    <property type="match status" value="1"/>
</dbReference>